<sequence>MSQIVSITSFLEPARRVLVTGADGFLGRSVVQALGQRVATTTVALDVRTVPQERRVAGVHYASMDVRDPALGRMLQEHRIDTVVHLASIVTPGKHSNRALEYDVDVNGTRNVLNACVAQGVRHVVVSSSGAAYGYHADNPAWIEEHHALRGNPAFAYSDHKRLVEEMLEEWRGTHPRLAQTVLRIGTILGERVDNQITALFEKPRLLAIRGSDSPFVFIWDQDVTGAMLHALSGAAPGCYNLAGDGALTIHEIAARLGKTTLDLPASLLRSALFIGARLGVSRYGPEQLDFLRYRPVLLNAALKRWGYVPRKTSAEAFDAFVAARQAQGRGLARGAAG</sequence>
<evidence type="ECO:0000259" key="1">
    <source>
        <dbReference type="Pfam" id="PF01370"/>
    </source>
</evidence>
<organism evidence="2 3">
    <name type="scientific">Comamonas resistens</name>
    <dbReference type="NCBI Taxonomy" id="3046670"/>
    <lineage>
        <taxon>Bacteria</taxon>
        <taxon>Pseudomonadati</taxon>
        <taxon>Pseudomonadota</taxon>
        <taxon>Betaproteobacteria</taxon>
        <taxon>Burkholderiales</taxon>
        <taxon>Comamonadaceae</taxon>
        <taxon>Comamonas</taxon>
    </lineage>
</organism>
<dbReference type="CDD" id="cd05240">
    <property type="entry name" value="UDP_G4E_3_SDR_e"/>
    <property type="match status" value="1"/>
</dbReference>
<gene>
    <name evidence="2" type="ORF">QMY55_17275</name>
</gene>
<proteinExistence type="predicted"/>
<dbReference type="InterPro" id="IPR036291">
    <property type="entry name" value="NAD(P)-bd_dom_sf"/>
</dbReference>
<dbReference type="InterPro" id="IPR050177">
    <property type="entry name" value="Lipid_A_modif_metabolic_enz"/>
</dbReference>
<dbReference type="PANTHER" id="PTHR43245">
    <property type="entry name" value="BIFUNCTIONAL POLYMYXIN RESISTANCE PROTEIN ARNA"/>
    <property type="match status" value="1"/>
</dbReference>
<evidence type="ECO:0000313" key="2">
    <source>
        <dbReference type="EMBL" id="WHS64241.1"/>
    </source>
</evidence>
<evidence type="ECO:0000313" key="3">
    <source>
        <dbReference type="Proteomes" id="UP001240697"/>
    </source>
</evidence>
<dbReference type="SUPFAM" id="SSF51735">
    <property type="entry name" value="NAD(P)-binding Rossmann-fold domains"/>
    <property type="match status" value="1"/>
</dbReference>
<keyword evidence="3" id="KW-1185">Reference proteome</keyword>
<dbReference type="Gene3D" id="3.40.50.720">
    <property type="entry name" value="NAD(P)-binding Rossmann-like Domain"/>
    <property type="match status" value="1"/>
</dbReference>
<name>A0ABY8SPU0_9BURK</name>
<feature type="domain" description="NAD-dependent epimerase/dehydratase" evidence="1">
    <location>
        <begin position="17"/>
        <end position="203"/>
    </location>
</feature>
<protein>
    <submittedName>
        <fullName evidence="2">SDR family oxidoreductase</fullName>
    </submittedName>
</protein>
<dbReference type="RefSeq" id="WP_283485382.1">
    <property type="nucleotide sequence ID" value="NZ_CP125947.1"/>
</dbReference>
<dbReference type="Proteomes" id="UP001240697">
    <property type="component" value="Chromosome"/>
</dbReference>
<dbReference type="InterPro" id="IPR001509">
    <property type="entry name" value="Epimerase_deHydtase"/>
</dbReference>
<dbReference type="EMBL" id="CP125947">
    <property type="protein sequence ID" value="WHS64241.1"/>
    <property type="molecule type" value="Genomic_DNA"/>
</dbReference>
<reference evidence="2 3" key="1">
    <citation type="submission" date="2023-05" db="EMBL/GenBank/DDBJ databases">
        <authorList>
            <person name="Yin Y."/>
            <person name="Lu Z."/>
        </authorList>
    </citation>
    <scope>NUCLEOTIDE SEQUENCE [LARGE SCALE GENOMIC DNA]</scope>
    <source>
        <strain evidence="2 3">ZM22</strain>
    </source>
</reference>
<accession>A0ABY8SPU0</accession>
<dbReference type="Pfam" id="PF01370">
    <property type="entry name" value="Epimerase"/>
    <property type="match status" value="1"/>
</dbReference>